<evidence type="ECO:0000256" key="3">
    <source>
        <dbReference type="ARBA" id="ARBA00023082"/>
    </source>
</evidence>
<dbReference type="InterPro" id="IPR013325">
    <property type="entry name" value="RNA_pol_sigma_r2"/>
</dbReference>
<accession>A0A3Q9QUK6</accession>
<dbReference type="InterPro" id="IPR013324">
    <property type="entry name" value="RNA_pol_sigma_r3/r4-like"/>
</dbReference>
<dbReference type="Pfam" id="PF08281">
    <property type="entry name" value="Sigma70_r4_2"/>
    <property type="match status" value="1"/>
</dbReference>
<dbReference type="InterPro" id="IPR036388">
    <property type="entry name" value="WH-like_DNA-bd_sf"/>
</dbReference>
<evidence type="ECO:0000313" key="7">
    <source>
        <dbReference type="EMBL" id="AZU60708.1"/>
    </source>
</evidence>
<feature type="domain" description="RNA polymerase sigma-70 region 2" evidence="5">
    <location>
        <begin position="22"/>
        <end position="88"/>
    </location>
</feature>
<dbReference type="EMBL" id="CP022572">
    <property type="protein sequence ID" value="AZU60708.1"/>
    <property type="molecule type" value="Genomic_DNA"/>
</dbReference>
<proteinExistence type="inferred from homology"/>
<dbReference type="NCBIfam" id="TIGR02954">
    <property type="entry name" value="Sig70_famx3"/>
    <property type="match status" value="1"/>
</dbReference>
<sequence length="179" mass="20643">MDEIKLIRKAIKGNEKAFEKLLEIHSDRLYRTAYLYVGNREDALDVLQETAYKAFIAVGQLRDERYFLTWVTKILIHCAYDVINKRKKETPAADNIIELIPGKREKLDEALDLVEAIDQLNEQQRNAIILFYYQDLSLTDVAKLMNIPVNTVKTYLSRGKSQLKQLLGGDDYNGTETIS</sequence>
<dbReference type="STRING" id="1193713.GCA_001636315_03567"/>
<dbReference type="InterPro" id="IPR014300">
    <property type="entry name" value="RNA_pol_sigma-V"/>
</dbReference>
<keyword evidence="8" id="KW-1185">Reference proteome</keyword>
<evidence type="ECO:0000256" key="2">
    <source>
        <dbReference type="ARBA" id="ARBA00023015"/>
    </source>
</evidence>
<dbReference type="RefSeq" id="WP_127485477.1">
    <property type="nucleotide sequence ID" value="NZ_CP022572.1"/>
</dbReference>
<evidence type="ECO:0000313" key="8">
    <source>
        <dbReference type="Proteomes" id="UP000282892"/>
    </source>
</evidence>
<feature type="domain" description="RNA polymerase sigma factor 70 region 4 type 2" evidence="6">
    <location>
        <begin position="112"/>
        <end position="163"/>
    </location>
</feature>
<dbReference type="InterPro" id="IPR013249">
    <property type="entry name" value="RNA_pol_sigma70_r4_t2"/>
</dbReference>
<name>A0A3Q9QUK6_9BACI</name>
<dbReference type="GO" id="GO:0016987">
    <property type="term" value="F:sigma factor activity"/>
    <property type="evidence" value="ECO:0007669"/>
    <property type="project" value="UniProtKB-KW"/>
</dbReference>
<dbReference type="Gene3D" id="1.10.1740.10">
    <property type="match status" value="1"/>
</dbReference>
<dbReference type="Gene3D" id="1.10.10.10">
    <property type="entry name" value="Winged helix-like DNA-binding domain superfamily/Winged helix DNA-binding domain"/>
    <property type="match status" value="1"/>
</dbReference>
<evidence type="ECO:0000259" key="6">
    <source>
        <dbReference type="Pfam" id="PF08281"/>
    </source>
</evidence>
<organism evidence="7 8">
    <name type="scientific">Neobacillus mesonae</name>
    <dbReference type="NCBI Taxonomy" id="1193713"/>
    <lineage>
        <taxon>Bacteria</taxon>
        <taxon>Bacillati</taxon>
        <taxon>Bacillota</taxon>
        <taxon>Bacilli</taxon>
        <taxon>Bacillales</taxon>
        <taxon>Bacillaceae</taxon>
        <taxon>Neobacillus</taxon>
    </lineage>
</organism>
<dbReference type="AlphaFoldDB" id="A0A3Q9QUK6"/>
<evidence type="ECO:0000256" key="1">
    <source>
        <dbReference type="ARBA" id="ARBA00010641"/>
    </source>
</evidence>
<dbReference type="PANTHER" id="PTHR43133:SF51">
    <property type="entry name" value="RNA POLYMERASE SIGMA FACTOR"/>
    <property type="match status" value="1"/>
</dbReference>
<dbReference type="InterPro" id="IPR039425">
    <property type="entry name" value="RNA_pol_sigma-70-like"/>
</dbReference>
<keyword evidence="4" id="KW-0804">Transcription</keyword>
<comment type="similarity">
    <text evidence="1">Belongs to the sigma-70 factor family. ECF subfamily.</text>
</comment>
<dbReference type="SUPFAM" id="SSF88946">
    <property type="entry name" value="Sigma2 domain of RNA polymerase sigma factors"/>
    <property type="match status" value="1"/>
</dbReference>
<keyword evidence="2" id="KW-0805">Transcription regulation</keyword>
<dbReference type="InterPro" id="IPR014284">
    <property type="entry name" value="RNA_pol_sigma-70_dom"/>
</dbReference>
<dbReference type="OrthoDB" id="9782703at2"/>
<keyword evidence="3" id="KW-0731">Sigma factor</keyword>
<dbReference type="InterPro" id="IPR007627">
    <property type="entry name" value="RNA_pol_sigma70_r2"/>
</dbReference>
<protein>
    <submittedName>
        <fullName evidence="7">RNA polymerase</fullName>
    </submittedName>
</protein>
<dbReference type="NCBIfam" id="TIGR02937">
    <property type="entry name" value="sigma70-ECF"/>
    <property type="match status" value="1"/>
</dbReference>
<dbReference type="KEGG" id="nmk:CHR53_05200"/>
<reference evidence="7 8" key="1">
    <citation type="submission" date="2017-07" db="EMBL/GenBank/DDBJ databases">
        <title>The complete genome sequence of Bacillus mesonae strain H20-5, an efficient strain improving plant abiotic stress resistance.</title>
        <authorList>
            <person name="Kim S.Y."/>
            <person name="Song H."/>
            <person name="Sang M.K."/>
            <person name="Weon H.-Y."/>
            <person name="Song J."/>
        </authorList>
    </citation>
    <scope>NUCLEOTIDE SEQUENCE [LARGE SCALE GENOMIC DNA]</scope>
    <source>
        <strain evidence="7 8">H20-5</strain>
    </source>
</reference>
<dbReference type="CDD" id="cd06171">
    <property type="entry name" value="Sigma70_r4"/>
    <property type="match status" value="1"/>
</dbReference>
<dbReference type="SUPFAM" id="SSF88659">
    <property type="entry name" value="Sigma3 and sigma4 domains of RNA polymerase sigma factors"/>
    <property type="match status" value="1"/>
</dbReference>
<dbReference type="GO" id="GO:0003677">
    <property type="term" value="F:DNA binding"/>
    <property type="evidence" value="ECO:0007669"/>
    <property type="project" value="InterPro"/>
</dbReference>
<dbReference type="Pfam" id="PF04542">
    <property type="entry name" value="Sigma70_r2"/>
    <property type="match status" value="1"/>
</dbReference>
<evidence type="ECO:0000256" key="4">
    <source>
        <dbReference type="ARBA" id="ARBA00023163"/>
    </source>
</evidence>
<dbReference type="PANTHER" id="PTHR43133">
    <property type="entry name" value="RNA POLYMERASE ECF-TYPE SIGMA FACTO"/>
    <property type="match status" value="1"/>
</dbReference>
<dbReference type="GO" id="GO:0006352">
    <property type="term" value="P:DNA-templated transcription initiation"/>
    <property type="evidence" value="ECO:0007669"/>
    <property type="project" value="InterPro"/>
</dbReference>
<evidence type="ECO:0000259" key="5">
    <source>
        <dbReference type="Pfam" id="PF04542"/>
    </source>
</evidence>
<gene>
    <name evidence="7" type="ORF">CHR53_05200</name>
</gene>
<dbReference type="Proteomes" id="UP000282892">
    <property type="component" value="Chromosome"/>
</dbReference>